<keyword evidence="5" id="KW-0663">Pyridoxal phosphate</keyword>
<dbReference type="SUPFAM" id="SSF53383">
    <property type="entry name" value="PLP-dependent transferases"/>
    <property type="match status" value="1"/>
</dbReference>
<comment type="caution">
    <text evidence="10">The sequence shown here is derived from an EMBL/GenBank/DDBJ whole genome shotgun (WGS) entry which is preliminary data.</text>
</comment>
<dbReference type="Gene3D" id="3.90.1150.10">
    <property type="entry name" value="Aspartate Aminotransferase, domain 1"/>
    <property type="match status" value="1"/>
</dbReference>
<dbReference type="InterPro" id="IPR015422">
    <property type="entry name" value="PyrdxlP-dep_Trfase_small"/>
</dbReference>
<comment type="similarity">
    <text evidence="2">Belongs to the class-V pyridoxal-phosphate-dependent aminotransferase family. NifS/IscS subfamily.</text>
</comment>
<comment type="catalytic activity">
    <reaction evidence="8">
        <text>(sulfur carrier)-H + L-cysteine = (sulfur carrier)-SH + L-alanine</text>
        <dbReference type="Rhea" id="RHEA:43892"/>
        <dbReference type="Rhea" id="RHEA-COMP:14737"/>
        <dbReference type="Rhea" id="RHEA-COMP:14739"/>
        <dbReference type="ChEBI" id="CHEBI:29917"/>
        <dbReference type="ChEBI" id="CHEBI:35235"/>
        <dbReference type="ChEBI" id="CHEBI:57972"/>
        <dbReference type="ChEBI" id="CHEBI:64428"/>
        <dbReference type="EC" id="2.8.1.7"/>
    </reaction>
</comment>
<dbReference type="Pfam" id="PF00266">
    <property type="entry name" value="Aminotran_5"/>
    <property type="match status" value="2"/>
</dbReference>
<dbReference type="GO" id="GO:0046872">
    <property type="term" value="F:metal ion binding"/>
    <property type="evidence" value="ECO:0007669"/>
    <property type="project" value="UniProtKB-KW"/>
</dbReference>
<dbReference type="Gene3D" id="3.40.640.10">
    <property type="entry name" value="Type I PLP-dependent aspartate aminotransferase-like (Major domain)"/>
    <property type="match status" value="1"/>
</dbReference>
<accession>A0A1G2TIH4</accession>
<evidence type="ECO:0000256" key="7">
    <source>
        <dbReference type="ARBA" id="ARBA00023014"/>
    </source>
</evidence>
<dbReference type="GO" id="GO:0031071">
    <property type="term" value="F:cysteine desulfurase activity"/>
    <property type="evidence" value="ECO:0007669"/>
    <property type="project" value="UniProtKB-EC"/>
</dbReference>
<proteinExistence type="inferred from homology"/>
<dbReference type="GO" id="GO:0051536">
    <property type="term" value="F:iron-sulfur cluster binding"/>
    <property type="evidence" value="ECO:0007669"/>
    <property type="project" value="UniProtKB-KW"/>
</dbReference>
<keyword evidence="6" id="KW-0408">Iron</keyword>
<dbReference type="InterPro" id="IPR000192">
    <property type="entry name" value="Aminotrans_V_dom"/>
</dbReference>
<keyword evidence="3" id="KW-0808">Transferase</keyword>
<dbReference type="InterPro" id="IPR016454">
    <property type="entry name" value="Cysteine_dSase"/>
</dbReference>
<evidence type="ECO:0000313" key="11">
    <source>
        <dbReference type="Proteomes" id="UP000178175"/>
    </source>
</evidence>
<feature type="domain" description="Aminotransferase class V" evidence="9">
    <location>
        <begin position="9"/>
        <end position="207"/>
    </location>
</feature>
<evidence type="ECO:0000256" key="5">
    <source>
        <dbReference type="ARBA" id="ARBA00022898"/>
    </source>
</evidence>
<reference evidence="10 11" key="1">
    <citation type="journal article" date="2016" name="Nat. Commun.">
        <title>Thousands of microbial genomes shed light on interconnected biogeochemical processes in an aquifer system.</title>
        <authorList>
            <person name="Anantharaman K."/>
            <person name="Brown C.T."/>
            <person name="Hug L.A."/>
            <person name="Sharon I."/>
            <person name="Castelle C.J."/>
            <person name="Probst A.J."/>
            <person name="Thomas B.C."/>
            <person name="Singh A."/>
            <person name="Wilkins M.J."/>
            <person name="Karaoz U."/>
            <person name="Brodie E.L."/>
            <person name="Williams K.H."/>
            <person name="Hubbard S.S."/>
            <person name="Banfield J.F."/>
        </authorList>
    </citation>
    <scope>NUCLEOTIDE SEQUENCE [LARGE SCALE GENOMIC DNA]</scope>
</reference>
<feature type="domain" description="Aminotransferase class V" evidence="9">
    <location>
        <begin position="209"/>
        <end position="321"/>
    </location>
</feature>
<evidence type="ECO:0000256" key="3">
    <source>
        <dbReference type="ARBA" id="ARBA00022679"/>
    </source>
</evidence>
<protein>
    <recommendedName>
        <fullName evidence="9">Aminotransferase class V domain-containing protein</fullName>
    </recommendedName>
</protein>
<dbReference type="EMBL" id="MHVR01000001">
    <property type="protein sequence ID" value="OHA97077.1"/>
    <property type="molecule type" value="Genomic_DNA"/>
</dbReference>
<sequence>MNFFRKKRIFLDYASATPVLPEVKRVMDKYWSKDFYNPNAIYEEGLEVKKEVDEYRTKIAKMLSATKEGIIFTSGGTEANTWAIRGVKNNHLAIDAESHPSVFEAAEGLNISTWQAGKPMPIQKDTTLVSAVVVDNKAGRRVREERKKRNANFPLLHIDASQTAGYFNVGLEALACDLLTIDSAKLYGPKGIGILAIRRGVKLNLPPQGTPAVPLISGFTKALEIAVQNRESEHKRLNSLSAEFVEAIRKFLPQVSVTKSVPNIINVSVPGILPELLVLALDRAGVLVSAGPACSSNKPEPPDTPVRFSFGRFTTSSEVRRAIEIFCSVASSMVK</sequence>
<evidence type="ECO:0000256" key="2">
    <source>
        <dbReference type="ARBA" id="ARBA00006490"/>
    </source>
</evidence>
<evidence type="ECO:0000259" key="9">
    <source>
        <dbReference type="Pfam" id="PF00266"/>
    </source>
</evidence>
<evidence type="ECO:0000256" key="4">
    <source>
        <dbReference type="ARBA" id="ARBA00022723"/>
    </source>
</evidence>
<comment type="cofactor">
    <cofactor evidence="1">
        <name>pyridoxal 5'-phosphate</name>
        <dbReference type="ChEBI" id="CHEBI:597326"/>
    </cofactor>
</comment>
<evidence type="ECO:0000256" key="8">
    <source>
        <dbReference type="ARBA" id="ARBA00050776"/>
    </source>
</evidence>
<dbReference type="PANTHER" id="PTHR11601:SF34">
    <property type="entry name" value="CYSTEINE DESULFURASE"/>
    <property type="match status" value="1"/>
</dbReference>
<dbReference type="Gene3D" id="1.10.260.50">
    <property type="match status" value="1"/>
</dbReference>
<organism evidence="10 11">
    <name type="scientific">Candidatus Zambryskibacteria bacterium RIFCSPHIGHO2_02_FULL_43_14</name>
    <dbReference type="NCBI Taxonomy" id="1802748"/>
    <lineage>
        <taxon>Bacteria</taxon>
        <taxon>Candidatus Zambryskiibacteriota</taxon>
    </lineage>
</organism>
<dbReference type="InterPro" id="IPR015424">
    <property type="entry name" value="PyrdxlP-dep_Trfase"/>
</dbReference>
<evidence type="ECO:0000313" key="10">
    <source>
        <dbReference type="EMBL" id="OHA97077.1"/>
    </source>
</evidence>
<evidence type="ECO:0000256" key="1">
    <source>
        <dbReference type="ARBA" id="ARBA00001933"/>
    </source>
</evidence>
<name>A0A1G2TIH4_9BACT</name>
<dbReference type="AlphaFoldDB" id="A0A1G2TIH4"/>
<dbReference type="PIRSF" id="PIRSF005572">
    <property type="entry name" value="NifS"/>
    <property type="match status" value="1"/>
</dbReference>
<keyword evidence="7" id="KW-0411">Iron-sulfur</keyword>
<gene>
    <name evidence="10" type="ORF">A3C70_02110</name>
</gene>
<dbReference type="InterPro" id="IPR015421">
    <property type="entry name" value="PyrdxlP-dep_Trfase_major"/>
</dbReference>
<dbReference type="PANTHER" id="PTHR11601">
    <property type="entry name" value="CYSTEINE DESULFURYLASE FAMILY MEMBER"/>
    <property type="match status" value="1"/>
</dbReference>
<dbReference type="Proteomes" id="UP000178175">
    <property type="component" value="Unassembled WGS sequence"/>
</dbReference>
<evidence type="ECO:0000256" key="6">
    <source>
        <dbReference type="ARBA" id="ARBA00023004"/>
    </source>
</evidence>
<keyword evidence="4" id="KW-0479">Metal-binding</keyword>